<reference evidence="2" key="1">
    <citation type="journal article" date="2011" name="Nature">
        <title>Genome sequence and analysis of the tuber crop potato.</title>
        <authorList>
            <consortium name="The Potato Genome Sequencing Consortium"/>
        </authorList>
    </citation>
    <scope>NUCLEOTIDE SEQUENCE [LARGE SCALE GENOMIC DNA]</scope>
    <source>
        <strain evidence="2">cv. DM1-3 516 R44</strain>
    </source>
</reference>
<evidence type="ECO:0000313" key="1">
    <source>
        <dbReference type="EnsemblPlants" id="PGSC0003DMT400085700"/>
    </source>
</evidence>
<accession>M1DA34</accession>
<dbReference type="AlphaFoldDB" id="M1DA34"/>
<dbReference type="Proteomes" id="UP000011115">
    <property type="component" value="Unassembled WGS sequence"/>
</dbReference>
<evidence type="ECO:0000313" key="2">
    <source>
        <dbReference type="Proteomes" id="UP000011115"/>
    </source>
</evidence>
<reference evidence="1" key="2">
    <citation type="submission" date="2015-06" db="UniProtKB">
        <authorList>
            <consortium name="EnsemblPlants"/>
        </authorList>
    </citation>
    <scope>IDENTIFICATION</scope>
    <source>
        <strain evidence="1">DM1-3 516 R44</strain>
    </source>
</reference>
<dbReference type="EnsemblPlants" id="PGSC0003DMT400085700">
    <property type="protein sequence ID" value="PGSC0003DMT400085700"/>
    <property type="gene ID" value="PGSC0003DMG400035271"/>
</dbReference>
<keyword evidence="2" id="KW-1185">Reference proteome</keyword>
<dbReference type="InParanoid" id="M1DA34"/>
<sequence>MKTKEQDENITRQLGAKKLKKLKEEKLVLAKATRQVTEWTLSSLKVPVSQPMDKTNLARRLVIRQCAKEIGDADLVRLIFQNEVLKWHTKKARRGAFGVSSIGSAILTHFAESYKIILLKKAR</sequence>
<protein>
    <submittedName>
        <fullName evidence="1">Uncharacterized protein</fullName>
    </submittedName>
</protein>
<name>M1DA34_SOLTU</name>
<organism evidence="1 2">
    <name type="scientific">Solanum tuberosum</name>
    <name type="common">Potato</name>
    <dbReference type="NCBI Taxonomy" id="4113"/>
    <lineage>
        <taxon>Eukaryota</taxon>
        <taxon>Viridiplantae</taxon>
        <taxon>Streptophyta</taxon>
        <taxon>Embryophyta</taxon>
        <taxon>Tracheophyta</taxon>
        <taxon>Spermatophyta</taxon>
        <taxon>Magnoliopsida</taxon>
        <taxon>eudicotyledons</taxon>
        <taxon>Gunneridae</taxon>
        <taxon>Pentapetalae</taxon>
        <taxon>asterids</taxon>
        <taxon>lamiids</taxon>
        <taxon>Solanales</taxon>
        <taxon>Solanaceae</taxon>
        <taxon>Solanoideae</taxon>
        <taxon>Solaneae</taxon>
        <taxon>Solanum</taxon>
    </lineage>
</organism>
<dbReference type="PaxDb" id="4113-PGSC0003DMT400085700"/>
<dbReference type="HOGENOM" id="CLU_2019339_0_0_1"/>
<proteinExistence type="predicted"/>
<dbReference type="Gramene" id="PGSC0003DMT400085700">
    <property type="protein sequence ID" value="PGSC0003DMT400085700"/>
    <property type="gene ID" value="PGSC0003DMG400035271"/>
</dbReference>